<dbReference type="PANTHER" id="PTHR43214:SF43">
    <property type="entry name" value="TWO-COMPONENT RESPONSE REGULATOR"/>
    <property type="match status" value="1"/>
</dbReference>
<dbReference type="InterPro" id="IPR000792">
    <property type="entry name" value="Tscrpt_reg_LuxR_C"/>
</dbReference>
<dbReference type="GO" id="GO:0006355">
    <property type="term" value="P:regulation of DNA-templated transcription"/>
    <property type="evidence" value="ECO:0007669"/>
    <property type="project" value="InterPro"/>
</dbReference>
<dbReference type="Pfam" id="PF00196">
    <property type="entry name" value="GerE"/>
    <property type="match status" value="1"/>
</dbReference>
<dbReference type="GO" id="GO:0003677">
    <property type="term" value="F:DNA binding"/>
    <property type="evidence" value="ECO:0007669"/>
    <property type="project" value="UniProtKB-KW"/>
</dbReference>
<keyword evidence="1" id="KW-0238">DNA-binding</keyword>
<evidence type="ECO:0000259" key="2">
    <source>
        <dbReference type="PROSITE" id="PS50043"/>
    </source>
</evidence>
<dbReference type="CDD" id="cd06170">
    <property type="entry name" value="LuxR_C_like"/>
    <property type="match status" value="1"/>
</dbReference>
<dbReference type="SUPFAM" id="SSF46894">
    <property type="entry name" value="C-terminal effector domain of the bipartite response regulators"/>
    <property type="match status" value="1"/>
</dbReference>
<dbReference type="PRINTS" id="PR00038">
    <property type="entry name" value="HTHLUXR"/>
</dbReference>
<name>A0A6J4NZV1_9ACTN</name>
<gene>
    <name evidence="3" type="ORF">AVDCRST_MAG32-2915</name>
</gene>
<dbReference type="Gene3D" id="3.40.50.2300">
    <property type="match status" value="1"/>
</dbReference>
<proteinExistence type="predicted"/>
<feature type="domain" description="HTH luxR-type" evidence="2">
    <location>
        <begin position="126"/>
        <end position="191"/>
    </location>
</feature>
<protein>
    <recommendedName>
        <fullName evidence="2">HTH luxR-type domain-containing protein</fullName>
    </recommendedName>
</protein>
<dbReference type="PANTHER" id="PTHR43214">
    <property type="entry name" value="TWO-COMPONENT RESPONSE REGULATOR"/>
    <property type="match status" value="1"/>
</dbReference>
<accession>A0A6J4NZV1</accession>
<dbReference type="InterPro" id="IPR039420">
    <property type="entry name" value="WalR-like"/>
</dbReference>
<sequence>MIRVALIDEDQVVRLGVAAMMAAGDTGIAVVDPTSTPRVDIALYDPAGRHQAGPPGLADARIAKVAAYTWNFQPWLADDLRRRGVCGFLSKRLTGPQLVKSLRVIHSGTFVLAPSVRRSVEAGSDWPGRGSGLTLRESEVLALITRGLSNHDIAQQLHVSPNSVKSYIRSCYRKIGAESRSQAVIWGLSHAMV</sequence>
<dbReference type="PROSITE" id="PS50043">
    <property type="entry name" value="HTH_LUXR_2"/>
    <property type="match status" value="1"/>
</dbReference>
<dbReference type="AlphaFoldDB" id="A0A6J4NZV1"/>
<evidence type="ECO:0000256" key="1">
    <source>
        <dbReference type="ARBA" id="ARBA00023125"/>
    </source>
</evidence>
<dbReference type="SMART" id="SM00421">
    <property type="entry name" value="HTH_LUXR"/>
    <property type="match status" value="1"/>
</dbReference>
<dbReference type="InterPro" id="IPR016032">
    <property type="entry name" value="Sig_transdc_resp-reg_C-effctor"/>
</dbReference>
<organism evidence="3">
    <name type="scientific">uncultured Nocardioides sp</name>
    <dbReference type="NCBI Taxonomy" id="198441"/>
    <lineage>
        <taxon>Bacteria</taxon>
        <taxon>Bacillati</taxon>
        <taxon>Actinomycetota</taxon>
        <taxon>Actinomycetes</taxon>
        <taxon>Propionibacteriales</taxon>
        <taxon>Nocardioidaceae</taxon>
        <taxon>Nocardioides</taxon>
        <taxon>environmental samples</taxon>
    </lineage>
</organism>
<reference evidence="3" key="1">
    <citation type="submission" date="2020-02" db="EMBL/GenBank/DDBJ databases">
        <authorList>
            <person name="Meier V. D."/>
        </authorList>
    </citation>
    <scope>NUCLEOTIDE SEQUENCE</scope>
    <source>
        <strain evidence="3">AVDCRST_MAG32</strain>
    </source>
</reference>
<evidence type="ECO:0000313" key="3">
    <source>
        <dbReference type="EMBL" id="CAA9399954.1"/>
    </source>
</evidence>
<dbReference type="EMBL" id="CADCUM010000114">
    <property type="protein sequence ID" value="CAA9399954.1"/>
    <property type="molecule type" value="Genomic_DNA"/>
</dbReference>